<organism evidence="2 3">
    <name type="scientific">Evtepia gabavorous</name>
    <dbReference type="NCBI Taxonomy" id="2211183"/>
    <lineage>
        <taxon>Bacteria</taxon>
        <taxon>Bacillati</taxon>
        <taxon>Bacillota</taxon>
        <taxon>Clostridia</taxon>
        <taxon>Eubacteriales</taxon>
        <taxon>Evtepia</taxon>
    </lineage>
</organism>
<evidence type="ECO:0000313" key="2">
    <source>
        <dbReference type="EMBL" id="RFT07173.1"/>
    </source>
</evidence>
<sequence length="124" mass="13451">MADFEEALNSLLADPDAMGQIMSLAGKLGMGTESPPSPGEAAPQPESAAPPPFAPEQLGQMGRLLELFQASRQSNQEADALIAALRPFLREERQKKLDQAIQLAGLSRAARQAYRLWKEGELHL</sequence>
<evidence type="ECO:0000256" key="1">
    <source>
        <dbReference type="SAM" id="MobiDB-lite"/>
    </source>
</evidence>
<dbReference type="GeneID" id="97994922"/>
<dbReference type="RefSeq" id="WP_021919394.1">
    <property type="nucleotide sequence ID" value="NZ_CAKXKJ010000001.1"/>
</dbReference>
<dbReference type="AlphaFoldDB" id="A0A3E2B565"/>
<proteinExistence type="predicted"/>
<feature type="region of interest" description="Disordered" evidence="1">
    <location>
        <begin position="24"/>
        <end position="56"/>
    </location>
</feature>
<evidence type="ECO:0000313" key="3">
    <source>
        <dbReference type="Proteomes" id="UP000260649"/>
    </source>
</evidence>
<reference evidence="2 3" key="1">
    <citation type="submission" date="2018-07" db="EMBL/GenBank/DDBJ databases">
        <title>GABA Modulating Bacteria of the Human Gut Microbiota.</title>
        <authorList>
            <person name="Strandwitz P."/>
            <person name="Kim K.H."/>
            <person name="Terekhova D."/>
            <person name="Liu J.K."/>
            <person name="Sharma A."/>
            <person name="Levering J."/>
            <person name="Mcdonald D."/>
            <person name="Dietrich D."/>
            <person name="Ramadhar T.R."/>
            <person name="Lekbua A."/>
            <person name="Mroue N."/>
            <person name="Liston C."/>
            <person name="Stewart E.J."/>
            <person name="Dubin M.J."/>
            <person name="Zengler K."/>
            <person name="Knight R."/>
            <person name="Gilbert J.A."/>
            <person name="Clardy J."/>
            <person name="Lewis K."/>
        </authorList>
    </citation>
    <scope>NUCLEOTIDE SEQUENCE [LARGE SCALE GENOMIC DNA]</scope>
    <source>
        <strain evidence="2 3">KLE1738</strain>
    </source>
</reference>
<comment type="caution">
    <text evidence="2">The sequence shown here is derived from an EMBL/GenBank/DDBJ whole genome shotgun (WGS) entry which is preliminary data.</text>
</comment>
<dbReference type="Proteomes" id="UP000260649">
    <property type="component" value="Unassembled WGS sequence"/>
</dbReference>
<name>A0A3E2B565_9FIRM</name>
<accession>A0A3E2B565</accession>
<gene>
    <name evidence="2" type="ORF">DV520_04080</name>
</gene>
<dbReference type="OrthoDB" id="1734488at2"/>
<keyword evidence="3" id="KW-1185">Reference proteome</keyword>
<protein>
    <submittedName>
        <fullName evidence="2">Uncharacterized protein</fullName>
    </submittedName>
</protein>
<dbReference type="EMBL" id="QQRQ01000004">
    <property type="protein sequence ID" value="RFT07173.1"/>
    <property type="molecule type" value="Genomic_DNA"/>
</dbReference>